<feature type="binding site" evidence="3">
    <location>
        <position position="134"/>
    </location>
    <ligand>
        <name>a divalent metal cation</name>
        <dbReference type="ChEBI" id="CHEBI:60240"/>
    </ligand>
</feature>
<dbReference type="Gene3D" id="1.20.120.450">
    <property type="entry name" value="dinb family like domain"/>
    <property type="match status" value="1"/>
</dbReference>
<dbReference type="SUPFAM" id="SSF109854">
    <property type="entry name" value="DinB/YfiT-like putative metalloenzymes"/>
    <property type="match status" value="1"/>
</dbReference>
<proteinExistence type="inferred from homology"/>
<dbReference type="Proteomes" id="UP000076927">
    <property type="component" value="Chromosome"/>
</dbReference>
<evidence type="ECO:0000256" key="3">
    <source>
        <dbReference type="PIRSR" id="PIRSR607837-1"/>
    </source>
</evidence>
<dbReference type="EMBL" id="CP011388">
    <property type="protein sequence ID" value="ANE45524.1"/>
    <property type="molecule type" value="Genomic_DNA"/>
</dbReference>
<dbReference type="InterPro" id="IPR007837">
    <property type="entry name" value="DinB"/>
</dbReference>
<dbReference type="GO" id="GO:0046872">
    <property type="term" value="F:metal ion binding"/>
    <property type="evidence" value="ECO:0007669"/>
    <property type="project" value="UniProtKB-KW"/>
</dbReference>
<reference evidence="4 5" key="1">
    <citation type="submission" date="2015-01" db="EMBL/GenBank/DDBJ databases">
        <title>Paenibacillus swuensis/DY6/whole genome sequencing.</title>
        <authorList>
            <person name="Kim M.K."/>
            <person name="Srinivasan S."/>
            <person name="Lee J.-J."/>
        </authorList>
    </citation>
    <scope>NUCLEOTIDE SEQUENCE [LARGE SCALE GENOMIC DNA]</scope>
    <source>
        <strain evidence="4 5">DY6</strain>
    </source>
</reference>
<organism evidence="4 5">
    <name type="scientific">Paenibacillus swuensis</name>
    <dbReference type="NCBI Taxonomy" id="1178515"/>
    <lineage>
        <taxon>Bacteria</taxon>
        <taxon>Bacillati</taxon>
        <taxon>Bacillota</taxon>
        <taxon>Bacilli</taxon>
        <taxon>Bacillales</taxon>
        <taxon>Paenibacillaceae</taxon>
        <taxon>Paenibacillus</taxon>
    </lineage>
</organism>
<keyword evidence="5" id="KW-1185">Reference proteome</keyword>
<dbReference type="InterPro" id="IPR034660">
    <property type="entry name" value="DinB/YfiT-like"/>
</dbReference>
<evidence type="ECO:0000313" key="5">
    <source>
        <dbReference type="Proteomes" id="UP000076927"/>
    </source>
</evidence>
<feature type="binding site" evidence="3">
    <location>
        <position position="49"/>
    </location>
    <ligand>
        <name>a divalent metal cation</name>
        <dbReference type="ChEBI" id="CHEBI:60240"/>
    </ligand>
</feature>
<sequence length="163" mass="19459">MSNVLRQQYEYLRLTREVLFAFLEEIPLEKLQYSEPGSGRDSIITLHVHVADCYRNWLERFGLKRTVVYATDEEIQQYDVNQVRACFKAVDELVLKFIEEFEDRWQETIENQVRWQKEPFRTTPLWLLTHTETHEFHHKGQIASMARQLGYIPPDTDLASLNL</sequence>
<keyword evidence="2 3" id="KW-0479">Metal-binding</keyword>
<dbReference type="OrthoDB" id="25666at2"/>
<accession>A0A172TF46</accession>
<feature type="binding site" evidence="3">
    <location>
        <position position="138"/>
    </location>
    <ligand>
        <name>a divalent metal cation</name>
        <dbReference type="ChEBI" id="CHEBI:60240"/>
    </ligand>
</feature>
<evidence type="ECO:0000256" key="2">
    <source>
        <dbReference type="ARBA" id="ARBA00022723"/>
    </source>
</evidence>
<dbReference type="PANTHER" id="PTHR37302:SF3">
    <property type="entry name" value="DAMAGE-INDUCIBLE PROTEIN DINB"/>
    <property type="match status" value="1"/>
</dbReference>
<gene>
    <name evidence="4" type="ORF">SY83_03455</name>
</gene>
<dbReference type="STRING" id="1178515.SY83_03455"/>
<dbReference type="AlphaFoldDB" id="A0A172TF46"/>
<dbReference type="PATRIC" id="fig|1178515.4.peg.682"/>
<evidence type="ECO:0000313" key="4">
    <source>
        <dbReference type="EMBL" id="ANE45524.1"/>
    </source>
</evidence>
<dbReference type="PANTHER" id="PTHR37302">
    <property type="entry name" value="SLR1116 PROTEIN"/>
    <property type="match status" value="1"/>
</dbReference>
<comment type="similarity">
    <text evidence="1">Belongs to the DinB family.</text>
</comment>
<name>A0A172TF46_9BACL</name>
<dbReference type="RefSeq" id="WP_068604279.1">
    <property type="nucleotide sequence ID" value="NZ_CP011388.1"/>
</dbReference>
<protein>
    <submittedName>
        <fullName evidence="4">Damage-inducible protein DinB</fullName>
    </submittedName>
</protein>
<dbReference type="Pfam" id="PF05163">
    <property type="entry name" value="DinB"/>
    <property type="match status" value="1"/>
</dbReference>
<evidence type="ECO:0000256" key="1">
    <source>
        <dbReference type="ARBA" id="ARBA00008635"/>
    </source>
</evidence>
<dbReference type="KEGG" id="pswu:SY83_03455"/>